<dbReference type="GO" id="GO:0030870">
    <property type="term" value="C:Mre11 complex"/>
    <property type="evidence" value="ECO:0007669"/>
    <property type="project" value="InterPro"/>
</dbReference>
<feature type="compositionally biased region" description="Low complexity" evidence="6">
    <location>
        <begin position="713"/>
        <end position="738"/>
    </location>
</feature>
<feature type="compositionally biased region" description="Polar residues" evidence="6">
    <location>
        <begin position="487"/>
        <end position="506"/>
    </location>
</feature>
<dbReference type="RefSeq" id="XP_064660647.1">
    <property type="nucleotide sequence ID" value="XM_064800696.1"/>
</dbReference>
<dbReference type="AlphaFoldDB" id="A0AAV9PDL7"/>
<organism evidence="8 9">
    <name type="scientific">Saxophila tyrrhenica</name>
    <dbReference type="NCBI Taxonomy" id="1690608"/>
    <lineage>
        <taxon>Eukaryota</taxon>
        <taxon>Fungi</taxon>
        <taxon>Dikarya</taxon>
        <taxon>Ascomycota</taxon>
        <taxon>Pezizomycotina</taxon>
        <taxon>Dothideomycetes</taxon>
        <taxon>Dothideomycetidae</taxon>
        <taxon>Mycosphaerellales</taxon>
        <taxon>Extremaceae</taxon>
        <taxon>Saxophila</taxon>
    </lineage>
</organism>
<keyword evidence="2" id="KW-0227">DNA damage</keyword>
<evidence type="ECO:0000256" key="4">
    <source>
        <dbReference type="ARBA" id="ARBA00023242"/>
    </source>
</evidence>
<reference evidence="8 9" key="1">
    <citation type="submission" date="2023-08" db="EMBL/GenBank/DDBJ databases">
        <title>Black Yeasts Isolated from many extreme environments.</title>
        <authorList>
            <person name="Coleine C."/>
            <person name="Stajich J.E."/>
            <person name="Selbmann L."/>
        </authorList>
    </citation>
    <scope>NUCLEOTIDE SEQUENCE [LARGE SCALE GENOMIC DNA]</scope>
    <source>
        <strain evidence="8 9">CCFEE 5935</strain>
    </source>
</reference>
<feature type="compositionally biased region" description="Polar residues" evidence="6">
    <location>
        <begin position="436"/>
        <end position="458"/>
    </location>
</feature>
<feature type="compositionally biased region" description="Polar residues" evidence="6">
    <location>
        <begin position="797"/>
        <end position="806"/>
    </location>
</feature>
<feature type="compositionally biased region" description="Low complexity" evidence="6">
    <location>
        <begin position="786"/>
        <end position="796"/>
    </location>
</feature>
<dbReference type="Gene3D" id="2.60.200.20">
    <property type="match status" value="1"/>
</dbReference>
<dbReference type="PROSITE" id="PS50006">
    <property type="entry name" value="FHA_DOMAIN"/>
    <property type="match status" value="1"/>
</dbReference>
<dbReference type="EMBL" id="JAVRRT010000005">
    <property type="protein sequence ID" value="KAK5171803.1"/>
    <property type="molecule type" value="Genomic_DNA"/>
</dbReference>
<comment type="caution">
    <text evidence="8">The sequence shown here is derived from an EMBL/GenBank/DDBJ whole genome shotgun (WGS) entry which is preliminary data.</text>
</comment>
<feature type="region of interest" description="Disordered" evidence="6">
    <location>
        <begin position="704"/>
        <end position="860"/>
    </location>
</feature>
<dbReference type="Proteomes" id="UP001337655">
    <property type="component" value="Unassembled WGS sequence"/>
</dbReference>
<keyword evidence="4" id="KW-0539">Nucleus</keyword>
<feature type="region of interest" description="Disordered" evidence="6">
    <location>
        <begin position="644"/>
        <end position="688"/>
    </location>
</feature>
<name>A0AAV9PDL7_9PEZI</name>
<keyword evidence="3" id="KW-0234">DNA repair</keyword>
<comment type="subcellular location">
    <subcellularLocation>
        <location evidence="1">Nucleus</location>
    </subcellularLocation>
</comment>
<dbReference type="InterPro" id="IPR000253">
    <property type="entry name" value="FHA_dom"/>
</dbReference>
<dbReference type="GO" id="GO:0003684">
    <property type="term" value="F:damaged DNA binding"/>
    <property type="evidence" value="ECO:0007669"/>
    <property type="project" value="TreeGrafter"/>
</dbReference>
<feature type="compositionally biased region" description="Basic and acidic residues" evidence="6">
    <location>
        <begin position="421"/>
        <end position="431"/>
    </location>
</feature>
<sequence length="860" mass="95726">MWVLSCDGDHFGGKRLWLRPGTTHLLGRTTGQAENGERIRHIDHKSVSRKHLTLEVLASPPEDITNIYAKSQLRLKDGSKIGTTINEDKIKGEEKDLSGGQSEVEFTIRLGNYEHLFHLVWKPVVLSLTHLGKKSRDGALATQRERFQNADVKLAAEYITNVTTHCIAKKRNTPGNLQALLQGRWLVTESYVDALASAVKRSGPESEGKLEQDFDSNWPDEMIHIVPVSSEPIAREDEYLKPNAERAEVFQNLIFVFLSQAQYDSLLSVITAGGGKAFLFELDPETTKVEDMVAFISEIAGNKRSGQFKLSQQPGKGGVIVVRIGDREMAGREIMRALDVALDQRSIEQGELLDVILTLDTSKIKQEVPDASQSLAGRDNASREGSQAPRTSLQASRNHEHSRGGGKAPEEPSHSAPVRETTQHRPERSRGDAMAGNSQPTDEQAQENSRATLETSPSERAATARKRNRRIITQSRLKGFDDDFDPSQFSKPASQSPDQSFDQAEPSQAADVQDMDVDEPSQAAPTQQSSRKRPAPSLKDEEENMYDRILTGHNTMKRRKLAAGHDDADTRALAQADRKDAEQKAKAKKKAKEMDVMAEIQARRKKEDEERRKMEEQTREALDGLDIAAMKNLAVIEEMDVPMRERPARRSAADANTGQGDRWDPAWNGRKNFKKFRPQGQGDGNAPRLPRVIVALEEVPKKAHGIGEEYWLSNSTAKSKGKSKSQSQSQSQVASQSQRIDLEDNTGTSRRFQRRLKESRREDQDSVGAILPDEIAGHARDEALEETANANEAAMNSTPSQTFGTESQRRAAGKRPATEQSGPPAKKARQSQRAPSTRQTITIDDDDDDDALKFRRRRRG</sequence>
<dbReference type="PANTHER" id="PTHR12162:SF0">
    <property type="entry name" value="NIBRIN"/>
    <property type="match status" value="1"/>
</dbReference>
<feature type="compositionally biased region" description="Basic and acidic residues" evidence="6">
    <location>
        <begin position="755"/>
        <end position="764"/>
    </location>
</feature>
<protein>
    <recommendedName>
        <fullName evidence="7">FHA domain-containing protein</fullName>
    </recommendedName>
</protein>
<feature type="compositionally biased region" description="Polar residues" evidence="6">
    <location>
        <begin position="383"/>
        <end position="396"/>
    </location>
</feature>
<accession>A0AAV9PDL7</accession>
<proteinExistence type="inferred from homology"/>
<keyword evidence="9" id="KW-1185">Reference proteome</keyword>
<feature type="compositionally biased region" description="Polar residues" evidence="6">
    <location>
        <begin position="831"/>
        <end position="842"/>
    </location>
</feature>
<dbReference type="InterPro" id="IPR008984">
    <property type="entry name" value="SMAD_FHA_dom_sf"/>
</dbReference>
<evidence type="ECO:0000256" key="6">
    <source>
        <dbReference type="SAM" id="MobiDB-lite"/>
    </source>
</evidence>
<feature type="compositionally biased region" description="Basic and acidic residues" evidence="6">
    <location>
        <begin position="397"/>
        <end position="413"/>
    </location>
</feature>
<evidence type="ECO:0000259" key="7">
    <source>
        <dbReference type="PROSITE" id="PS50006"/>
    </source>
</evidence>
<dbReference type="SUPFAM" id="SSF49879">
    <property type="entry name" value="SMAD/FHA domain"/>
    <property type="match status" value="1"/>
</dbReference>
<comment type="similarity">
    <text evidence="5">Belongs to the Nibrin family.</text>
</comment>
<dbReference type="PANTHER" id="PTHR12162">
    <property type="entry name" value="NIBRIN-RELATED"/>
    <property type="match status" value="1"/>
</dbReference>
<dbReference type="InterPro" id="IPR040227">
    <property type="entry name" value="Nibrin-rel"/>
</dbReference>
<evidence type="ECO:0000313" key="9">
    <source>
        <dbReference type="Proteomes" id="UP001337655"/>
    </source>
</evidence>
<feature type="region of interest" description="Disordered" evidence="6">
    <location>
        <begin position="369"/>
        <end position="623"/>
    </location>
</feature>
<dbReference type="GO" id="GO:0000724">
    <property type="term" value="P:double-strand break repair via homologous recombination"/>
    <property type="evidence" value="ECO:0007669"/>
    <property type="project" value="TreeGrafter"/>
</dbReference>
<evidence type="ECO:0000256" key="5">
    <source>
        <dbReference type="ARBA" id="ARBA00044757"/>
    </source>
</evidence>
<feature type="domain" description="FHA" evidence="7">
    <location>
        <begin position="24"/>
        <end position="90"/>
    </location>
</feature>
<feature type="compositionally biased region" description="Basic and acidic residues" evidence="6">
    <location>
        <begin position="601"/>
        <end position="622"/>
    </location>
</feature>
<dbReference type="InterPro" id="IPR043014">
    <property type="entry name" value="Nibrin_BRCT2_sf"/>
</dbReference>
<dbReference type="InterPro" id="IPR032429">
    <property type="entry name" value="Nibrin_BRCT2"/>
</dbReference>
<dbReference type="Gene3D" id="3.40.50.10980">
    <property type="entry name" value="Nibrin, BRCT2 domain"/>
    <property type="match status" value="1"/>
</dbReference>
<dbReference type="GO" id="GO:0007095">
    <property type="term" value="P:mitotic G2 DNA damage checkpoint signaling"/>
    <property type="evidence" value="ECO:0007669"/>
    <property type="project" value="InterPro"/>
</dbReference>
<evidence type="ECO:0000256" key="2">
    <source>
        <dbReference type="ARBA" id="ARBA00022763"/>
    </source>
</evidence>
<feature type="compositionally biased region" description="Basic and acidic residues" evidence="6">
    <location>
        <begin position="563"/>
        <end position="585"/>
    </location>
</feature>
<evidence type="ECO:0000256" key="1">
    <source>
        <dbReference type="ARBA" id="ARBA00004123"/>
    </source>
</evidence>
<evidence type="ECO:0000313" key="8">
    <source>
        <dbReference type="EMBL" id="KAK5171803.1"/>
    </source>
</evidence>
<evidence type="ECO:0000256" key="3">
    <source>
        <dbReference type="ARBA" id="ARBA00023204"/>
    </source>
</evidence>
<dbReference type="GeneID" id="89924786"/>
<dbReference type="Pfam" id="PF16508">
    <property type="entry name" value="NIBRIN_BRCT_II"/>
    <property type="match status" value="1"/>
</dbReference>
<gene>
    <name evidence="8" type="ORF">LTR77_003439</name>
</gene>